<reference evidence="2 3" key="1">
    <citation type="submission" date="2019-03" db="EMBL/GenBank/DDBJ databases">
        <title>Draft genome of Brevundimonas sp. a heavy metal resistant soil bacteria.</title>
        <authorList>
            <person name="Soto J."/>
        </authorList>
    </citation>
    <scope>NUCLEOTIDE SEQUENCE [LARGE SCALE GENOMIC DNA]</scope>
    <source>
        <strain evidence="2 3">B-10</strain>
    </source>
</reference>
<sequence length="97" mass="11180">MARRYVLRIATRAQQDISEAKAWLLQPGSGARGSARYSKISKALLDLKDSPLRWPVGDYGMRERLVEGHRIFYEVDEVARRVSVVRIYSPFQDRADL</sequence>
<accession>A0A4Y9RW61</accession>
<dbReference type="EMBL" id="SPVH01000006">
    <property type="protein sequence ID" value="TFW12481.1"/>
    <property type="molecule type" value="Genomic_DNA"/>
</dbReference>
<name>A0A4Y9RW61_9CAUL</name>
<keyword evidence="3" id="KW-1185">Reference proteome</keyword>
<dbReference type="AlphaFoldDB" id="A0A4Y9RW61"/>
<dbReference type="RefSeq" id="WP_135194961.1">
    <property type="nucleotide sequence ID" value="NZ_SPVH01000006.1"/>
</dbReference>
<dbReference type="InterPro" id="IPR007712">
    <property type="entry name" value="RelE/ParE_toxin"/>
</dbReference>
<dbReference type="Pfam" id="PF05016">
    <property type="entry name" value="ParE_toxin"/>
    <property type="match status" value="1"/>
</dbReference>
<evidence type="ECO:0000313" key="3">
    <source>
        <dbReference type="Proteomes" id="UP000298216"/>
    </source>
</evidence>
<proteinExistence type="predicted"/>
<dbReference type="Gene3D" id="3.30.2310.20">
    <property type="entry name" value="RelE-like"/>
    <property type="match status" value="1"/>
</dbReference>
<dbReference type="OrthoDB" id="7364666at2"/>
<protein>
    <submittedName>
        <fullName evidence="2">Type II toxin-antitoxin system RelE/ParE family toxin</fullName>
    </submittedName>
</protein>
<dbReference type="InterPro" id="IPR035093">
    <property type="entry name" value="RelE/ParE_toxin_dom_sf"/>
</dbReference>
<evidence type="ECO:0000313" key="2">
    <source>
        <dbReference type="EMBL" id="TFW12481.1"/>
    </source>
</evidence>
<comment type="caution">
    <text evidence="2">The sequence shown here is derived from an EMBL/GenBank/DDBJ whole genome shotgun (WGS) entry which is preliminary data.</text>
</comment>
<organism evidence="2 3">
    <name type="scientific">Brevundimonas intermedia</name>
    <dbReference type="NCBI Taxonomy" id="74315"/>
    <lineage>
        <taxon>Bacteria</taxon>
        <taxon>Pseudomonadati</taxon>
        <taxon>Pseudomonadota</taxon>
        <taxon>Alphaproteobacteria</taxon>
        <taxon>Caulobacterales</taxon>
        <taxon>Caulobacteraceae</taxon>
        <taxon>Brevundimonas</taxon>
    </lineage>
</organism>
<evidence type="ECO:0000256" key="1">
    <source>
        <dbReference type="ARBA" id="ARBA00022649"/>
    </source>
</evidence>
<keyword evidence="1" id="KW-1277">Toxin-antitoxin system</keyword>
<dbReference type="Proteomes" id="UP000298216">
    <property type="component" value="Unassembled WGS sequence"/>
</dbReference>
<gene>
    <name evidence="2" type="ORF">EGY25_10765</name>
</gene>